<evidence type="ECO:0000256" key="3">
    <source>
        <dbReference type="PROSITE-ProRule" id="PRU00446"/>
    </source>
</evidence>
<gene>
    <name evidence="7" type="primary">LOC109083845</name>
</gene>
<dbReference type="KEGG" id="ccar:109083845"/>
<evidence type="ECO:0000313" key="7">
    <source>
        <dbReference type="RefSeq" id="XP_042633851.1"/>
    </source>
</evidence>
<feature type="region of interest" description="Disordered" evidence="4">
    <location>
        <begin position="183"/>
        <end position="229"/>
    </location>
</feature>
<evidence type="ECO:0000256" key="2">
    <source>
        <dbReference type="ARBA" id="ARBA00022525"/>
    </source>
</evidence>
<dbReference type="Proteomes" id="UP001155660">
    <property type="component" value="Chromosome A20"/>
</dbReference>
<dbReference type="PANTHER" id="PTHR23192:SF37">
    <property type="entry name" value="OLFACTOMEDIN-LIKE PROTEIN 2B"/>
    <property type="match status" value="1"/>
</dbReference>
<dbReference type="InterPro" id="IPR050605">
    <property type="entry name" value="Olfactomedin-like_domain"/>
</dbReference>
<keyword evidence="5" id="KW-0732">Signal</keyword>
<feature type="compositionally biased region" description="Polar residues" evidence="4">
    <location>
        <begin position="188"/>
        <end position="204"/>
    </location>
</feature>
<dbReference type="PROSITE" id="PS51132">
    <property type="entry name" value="OLF"/>
    <property type="match status" value="1"/>
</dbReference>
<dbReference type="SMR" id="A0A9Q9Z9J7"/>
<feature type="region of interest" description="Disordered" evidence="4">
    <location>
        <begin position="572"/>
        <end position="605"/>
    </location>
</feature>
<comment type="caution">
    <text evidence="3">Lacks conserved residue(s) required for the propagation of feature annotation.</text>
</comment>
<feature type="domain" description="Olfactomedin-like" evidence="6">
    <location>
        <begin position="645"/>
        <end position="904"/>
    </location>
</feature>
<dbReference type="GO" id="GO:0007165">
    <property type="term" value="P:signal transduction"/>
    <property type="evidence" value="ECO:0007669"/>
    <property type="project" value="TreeGrafter"/>
</dbReference>
<sequence>MTAMGIWCVLWLPTFALTSAAPNSNQRLLEKTTEQNHTLQVERDNQENILSQLLGDYDKVKALAEGSDCGCKCVVRPLSASACQRIRDGHATPQDFYTVETITSGPHCKCACIAPPSALNPCEGDFRLKKLQQAGKDNIKLSTILELLEGSFYGMDLLKLHSVTTKLLDRMDTMEKMVLNNQTEEKSNTMSTSPNPQLPTSSPATLPPQLQEKRTSLKEQNEEAAAFQHKESKYEEKFVGDLLKRSGSDLNKAVAALQEQERQGREKQPKIIVKGITYYKSDPVDETNTEENFDDNHSGDSPIDLFADEQFLHHKARHFRPILKAWSVRPKPKSEVSKGGDARNGHQTQFTGLLGSALQIKTPIEPVSVQTETSRSTTDNSKGDERTTATLTVMDNLKVTIPKEHTNPQTIIKKMEASNVEPSTPSVKQAQNMLVRSFNLGHIKTNESATAAAAKVVAAQPNLSEITTNGTIKKQTYVSSLTESGIVNKGNLKENASHTGKPPFSMESLTQSTFRGITSLPTPHSDTLTVTESSLGSAAHTRAATTIVKSPHVTESKADSVTYLPKMTPKQTLTSVSSLRTTKKTTTATTTTTTTTTSKPGKRKYSISWDEEEEVVVEEEMEGVKAVKTMVEKSVGEEPQRKPGMCKDTLATISEPVTHNSYGRSEGAWMKDPLAQDDKIYVTNYHYGNNLLEFRNMDVFKQGRFTNSYKLPYNWIGTGHVVYKGAFYYNRAFSRDIIKYDLRLRYVAAWTMLHDAVFDNDDVSTWRWRGNSEMDLAVDESGLWVIYPALDDEGFLQEMIVLSRLNPNDLSMKRETTWRTGLRRNRYGNCFIVCGVLYATDSYNQHDTKLSYAFDTHTNTQVIPHLPFSNNYTYITQIDYNPKERVLYAWDNGHQVTYNIQFAYVDPL</sequence>
<feature type="compositionally biased region" description="Low complexity" evidence="4">
    <location>
        <begin position="584"/>
        <end position="597"/>
    </location>
</feature>
<dbReference type="SMART" id="SM00284">
    <property type="entry name" value="OLF"/>
    <property type="match status" value="1"/>
</dbReference>
<dbReference type="AlphaFoldDB" id="A0A9Q9Z9J7"/>
<dbReference type="PANTHER" id="PTHR23192">
    <property type="entry name" value="OLFACTOMEDIN-RELATED"/>
    <property type="match status" value="1"/>
</dbReference>
<name>A0A9Q9Z9J7_CYPCA</name>
<comment type="subcellular location">
    <subcellularLocation>
        <location evidence="1">Secreted</location>
    </subcellularLocation>
</comment>
<organism evidence="7">
    <name type="scientific">Cyprinus carpio</name>
    <name type="common">Common carp</name>
    <dbReference type="NCBI Taxonomy" id="7962"/>
    <lineage>
        <taxon>Eukaryota</taxon>
        <taxon>Metazoa</taxon>
        <taxon>Chordata</taxon>
        <taxon>Craniata</taxon>
        <taxon>Vertebrata</taxon>
        <taxon>Euteleostomi</taxon>
        <taxon>Actinopterygii</taxon>
        <taxon>Neopterygii</taxon>
        <taxon>Teleostei</taxon>
        <taxon>Ostariophysi</taxon>
        <taxon>Cypriniformes</taxon>
        <taxon>Cyprinidae</taxon>
        <taxon>Cyprininae</taxon>
        <taxon>Cyprinus</taxon>
    </lineage>
</organism>
<dbReference type="RefSeq" id="XP_042633851.1">
    <property type="nucleotide sequence ID" value="XM_042777917.1"/>
</dbReference>
<dbReference type="GO" id="GO:0005615">
    <property type="term" value="C:extracellular space"/>
    <property type="evidence" value="ECO:0007669"/>
    <property type="project" value="TreeGrafter"/>
</dbReference>
<evidence type="ECO:0000256" key="1">
    <source>
        <dbReference type="ARBA" id="ARBA00004613"/>
    </source>
</evidence>
<protein>
    <submittedName>
        <fullName evidence="7">Olfactomedin-like protein 2B</fullName>
    </submittedName>
</protein>
<evidence type="ECO:0000256" key="5">
    <source>
        <dbReference type="SAM" id="SignalP"/>
    </source>
</evidence>
<feature type="region of interest" description="Disordered" evidence="4">
    <location>
        <begin position="365"/>
        <end position="386"/>
    </location>
</feature>
<dbReference type="GeneID" id="109083845"/>
<dbReference type="Pfam" id="PF02191">
    <property type="entry name" value="OLF"/>
    <property type="match status" value="1"/>
</dbReference>
<feature type="compositionally biased region" description="Polar residues" evidence="4">
    <location>
        <begin position="368"/>
        <end position="380"/>
    </location>
</feature>
<proteinExistence type="predicted"/>
<feature type="signal peptide" evidence="5">
    <location>
        <begin position="1"/>
        <end position="20"/>
    </location>
</feature>
<dbReference type="OrthoDB" id="8626508at2759"/>
<accession>A0A9Q9Z9J7</accession>
<evidence type="ECO:0000256" key="4">
    <source>
        <dbReference type="SAM" id="MobiDB-lite"/>
    </source>
</evidence>
<reference evidence="7" key="1">
    <citation type="submission" date="2025-08" db="UniProtKB">
        <authorList>
            <consortium name="RefSeq"/>
        </authorList>
    </citation>
    <scope>IDENTIFICATION</scope>
    <source>
        <tissue evidence="7">Muscle</tissue>
    </source>
</reference>
<feature type="compositionally biased region" description="Basic and acidic residues" evidence="4">
    <location>
        <begin position="211"/>
        <end position="221"/>
    </location>
</feature>
<dbReference type="InterPro" id="IPR003112">
    <property type="entry name" value="Olfac-like_dom"/>
</dbReference>
<keyword evidence="2" id="KW-0964">Secreted</keyword>
<feature type="chain" id="PRO_5040187583" evidence="5">
    <location>
        <begin position="21"/>
        <end position="908"/>
    </location>
</feature>
<evidence type="ECO:0000259" key="6">
    <source>
        <dbReference type="PROSITE" id="PS51132"/>
    </source>
</evidence>